<feature type="domain" description="HTH tetR-type" evidence="5">
    <location>
        <begin position="4"/>
        <end position="64"/>
    </location>
</feature>
<name>A0ABP8QRZ0_9ACTN</name>
<reference evidence="7" key="1">
    <citation type="journal article" date="2019" name="Int. J. Syst. Evol. Microbiol.">
        <title>The Global Catalogue of Microorganisms (GCM) 10K type strain sequencing project: providing services to taxonomists for standard genome sequencing and annotation.</title>
        <authorList>
            <consortium name="The Broad Institute Genomics Platform"/>
            <consortium name="The Broad Institute Genome Sequencing Center for Infectious Disease"/>
            <person name="Wu L."/>
            <person name="Ma J."/>
        </authorList>
    </citation>
    <scope>NUCLEOTIDE SEQUENCE [LARGE SCALE GENOMIC DNA]</scope>
    <source>
        <strain evidence="7">JCM 17933</strain>
    </source>
</reference>
<evidence type="ECO:0000313" key="7">
    <source>
        <dbReference type="Proteomes" id="UP001500503"/>
    </source>
</evidence>
<sequence>MPRQIDVDRLFETAVTVFAERGYQAATTQEIARRSGVNEVTLFRRYGDKAALINAALAHALARSAFAQLTVTDDVEADLLALARAYVESVQQYGGAILTLLTEVPRHPELRDAFAALIPNMRNAAQVIAAHQERGHMAQGDPMQLLTTLIAPFMASGLWRRAGVIALASDDDLSAVVTAFLDGHRAL</sequence>
<dbReference type="PROSITE" id="PS50977">
    <property type="entry name" value="HTH_TETR_2"/>
    <property type="match status" value="1"/>
</dbReference>
<evidence type="ECO:0000256" key="3">
    <source>
        <dbReference type="ARBA" id="ARBA00023163"/>
    </source>
</evidence>
<evidence type="ECO:0000259" key="5">
    <source>
        <dbReference type="PROSITE" id="PS50977"/>
    </source>
</evidence>
<dbReference type="RefSeq" id="WP_345471275.1">
    <property type="nucleotide sequence ID" value="NZ_BAABHF010000043.1"/>
</dbReference>
<keyword evidence="3" id="KW-0804">Transcription</keyword>
<dbReference type="Gene3D" id="1.10.10.60">
    <property type="entry name" value="Homeodomain-like"/>
    <property type="match status" value="1"/>
</dbReference>
<protein>
    <submittedName>
        <fullName evidence="6">TetR/AcrR family transcriptional regulator</fullName>
    </submittedName>
</protein>
<dbReference type="PRINTS" id="PR00455">
    <property type="entry name" value="HTHTETR"/>
</dbReference>
<dbReference type="Proteomes" id="UP001500503">
    <property type="component" value="Unassembled WGS sequence"/>
</dbReference>
<evidence type="ECO:0000256" key="2">
    <source>
        <dbReference type="ARBA" id="ARBA00023125"/>
    </source>
</evidence>
<keyword evidence="7" id="KW-1185">Reference proteome</keyword>
<dbReference type="SUPFAM" id="SSF46689">
    <property type="entry name" value="Homeodomain-like"/>
    <property type="match status" value="1"/>
</dbReference>
<keyword evidence="2 4" id="KW-0238">DNA-binding</keyword>
<dbReference type="InterPro" id="IPR009057">
    <property type="entry name" value="Homeodomain-like_sf"/>
</dbReference>
<organism evidence="6 7">
    <name type="scientific">Actinoallomurus oryzae</name>
    <dbReference type="NCBI Taxonomy" id="502180"/>
    <lineage>
        <taxon>Bacteria</taxon>
        <taxon>Bacillati</taxon>
        <taxon>Actinomycetota</taxon>
        <taxon>Actinomycetes</taxon>
        <taxon>Streptosporangiales</taxon>
        <taxon>Thermomonosporaceae</taxon>
        <taxon>Actinoallomurus</taxon>
    </lineage>
</organism>
<keyword evidence="1" id="KW-0805">Transcription regulation</keyword>
<evidence type="ECO:0000313" key="6">
    <source>
        <dbReference type="EMBL" id="GAA4509323.1"/>
    </source>
</evidence>
<dbReference type="InterPro" id="IPR036271">
    <property type="entry name" value="Tet_transcr_reg_TetR-rel_C_sf"/>
</dbReference>
<dbReference type="InterPro" id="IPR001647">
    <property type="entry name" value="HTH_TetR"/>
</dbReference>
<evidence type="ECO:0000256" key="1">
    <source>
        <dbReference type="ARBA" id="ARBA00023015"/>
    </source>
</evidence>
<comment type="caution">
    <text evidence="6">The sequence shown here is derived from an EMBL/GenBank/DDBJ whole genome shotgun (WGS) entry which is preliminary data.</text>
</comment>
<proteinExistence type="predicted"/>
<evidence type="ECO:0000256" key="4">
    <source>
        <dbReference type="PROSITE-ProRule" id="PRU00335"/>
    </source>
</evidence>
<dbReference type="PANTHER" id="PTHR30055">
    <property type="entry name" value="HTH-TYPE TRANSCRIPTIONAL REGULATOR RUTR"/>
    <property type="match status" value="1"/>
</dbReference>
<dbReference type="SUPFAM" id="SSF48498">
    <property type="entry name" value="Tetracyclin repressor-like, C-terminal domain"/>
    <property type="match status" value="1"/>
</dbReference>
<dbReference type="Gene3D" id="1.10.357.10">
    <property type="entry name" value="Tetracycline Repressor, domain 2"/>
    <property type="match status" value="1"/>
</dbReference>
<accession>A0ABP8QRZ0</accession>
<feature type="DNA-binding region" description="H-T-H motif" evidence="4">
    <location>
        <begin position="27"/>
        <end position="46"/>
    </location>
</feature>
<dbReference type="InterPro" id="IPR050109">
    <property type="entry name" value="HTH-type_TetR-like_transc_reg"/>
</dbReference>
<dbReference type="PANTHER" id="PTHR30055:SF234">
    <property type="entry name" value="HTH-TYPE TRANSCRIPTIONAL REGULATOR BETI"/>
    <property type="match status" value="1"/>
</dbReference>
<gene>
    <name evidence="6" type="ORF">GCM10023191_070390</name>
</gene>
<dbReference type="Pfam" id="PF00440">
    <property type="entry name" value="TetR_N"/>
    <property type="match status" value="1"/>
</dbReference>
<dbReference type="EMBL" id="BAABHF010000043">
    <property type="protein sequence ID" value="GAA4509323.1"/>
    <property type="molecule type" value="Genomic_DNA"/>
</dbReference>
<dbReference type="Pfam" id="PF16859">
    <property type="entry name" value="TetR_C_11"/>
    <property type="match status" value="1"/>
</dbReference>
<dbReference type="InterPro" id="IPR011075">
    <property type="entry name" value="TetR_C"/>
</dbReference>